<evidence type="ECO:0000313" key="9">
    <source>
        <dbReference type="Proteomes" id="UP000014977"/>
    </source>
</evidence>
<dbReference type="AlphaFoldDB" id="S7TGU8"/>
<dbReference type="Pfam" id="PF20582">
    <property type="entry name" value="UPF0758_N"/>
    <property type="match status" value="1"/>
</dbReference>
<gene>
    <name evidence="8" type="ORF">dsmv_0525</name>
</gene>
<dbReference type="Proteomes" id="UP000014977">
    <property type="component" value="Unassembled WGS sequence"/>
</dbReference>
<comment type="similarity">
    <text evidence="6">Belongs to the UPF0758 family.</text>
</comment>
<reference evidence="8 9" key="1">
    <citation type="journal article" date="2013" name="Genome Announc.">
        <title>Draft genome sequences for three mercury-methylating, sulfate-reducing bacteria.</title>
        <authorList>
            <person name="Brown S.D."/>
            <person name="Hurt R.A.Jr."/>
            <person name="Gilmour C.C."/>
            <person name="Elias D.A."/>
        </authorList>
    </citation>
    <scope>NUCLEOTIDE SEQUENCE [LARGE SCALE GENOMIC DNA]</scope>
    <source>
        <strain evidence="8 9">DSM 2059</strain>
    </source>
</reference>
<evidence type="ECO:0000256" key="3">
    <source>
        <dbReference type="ARBA" id="ARBA00022801"/>
    </source>
</evidence>
<dbReference type="InterPro" id="IPR001405">
    <property type="entry name" value="UPF0758"/>
</dbReference>
<dbReference type="GO" id="GO:0046872">
    <property type="term" value="F:metal ion binding"/>
    <property type="evidence" value="ECO:0007669"/>
    <property type="project" value="UniProtKB-KW"/>
</dbReference>
<dbReference type="NCBIfam" id="NF000642">
    <property type="entry name" value="PRK00024.1"/>
    <property type="match status" value="1"/>
</dbReference>
<dbReference type="PROSITE" id="PS01302">
    <property type="entry name" value="UPF0758"/>
    <property type="match status" value="1"/>
</dbReference>
<organism evidence="8 9">
    <name type="scientific">Desulfococcus multivorans DSM 2059</name>
    <dbReference type="NCBI Taxonomy" id="1121405"/>
    <lineage>
        <taxon>Bacteria</taxon>
        <taxon>Pseudomonadati</taxon>
        <taxon>Thermodesulfobacteriota</taxon>
        <taxon>Desulfobacteria</taxon>
        <taxon>Desulfobacterales</taxon>
        <taxon>Desulfococcaceae</taxon>
        <taxon>Desulfococcus</taxon>
    </lineage>
</organism>
<protein>
    <submittedName>
        <fullName evidence="8">DNA repair protein RadC</fullName>
    </submittedName>
</protein>
<dbReference type="InterPro" id="IPR020891">
    <property type="entry name" value="UPF0758_CS"/>
</dbReference>
<dbReference type="CDD" id="cd08071">
    <property type="entry name" value="MPN_DUF2466"/>
    <property type="match status" value="1"/>
</dbReference>
<evidence type="ECO:0000256" key="2">
    <source>
        <dbReference type="ARBA" id="ARBA00022723"/>
    </source>
</evidence>
<dbReference type="InterPro" id="IPR025657">
    <property type="entry name" value="RadC_JAB"/>
</dbReference>
<dbReference type="PANTHER" id="PTHR30471:SF3">
    <property type="entry name" value="UPF0758 PROTEIN YEES-RELATED"/>
    <property type="match status" value="1"/>
</dbReference>
<dbReference type="Pfam" id="PF04002">
    <property type="entry name" value="RadC"/>
    <property type="match status" value="1"/>
</dbReference>
<evidence type="ECO:0000256" key="1">
    <source>
        <dbReference type="ARBA" id="ARBA00022670"/>
    </source>
</evidence>
<evidence type="ECO:0000256" key="4">
    <source>
        <dbReference type="ARBA" id="ARBA00022833"/>
    </source>
</evidence>
<dbReference type="PANTHER" id="PTHR30471">
    <property type="entry name" value="DNA REPAIR PROTEIN RADC"/>
    <property type="match status" value="1"/>
</dbReference>
<dbReference type="GO" id="GO:0008237">
    <property type="term" value="F:metallopeptidase activity"/>
    <property type="evidence" value="ECO:0007669"/>
    <property type="project" value="UniProtKB-KW"/>
</dbReference>
<keyword evidence="2" id="KW-0479">Metal-binding</keyword>
<dbReference type="NCBIfam" id="TIGR00608">
    <property type="entry name" value="radc"/>
    <property type="match status" value="1"/>
</dbReference>
<dbReference type="Gene3D" id="1.10.150.20">
    <property type="entry name" value="5' to 3' exonuclease, C-terminal subdomain"/>
    <property type="match status" value="1"/>
</dbReference>
<proteinExistence type="inferred from homology"/>
<keyword evidence="1" id="KW-0645">Protease</keyword>
<dbReference type="GO" id="GO:0006508">
    <property type="term" value="P:proteolysis"/>
    <property type="evidence" value="ECO:0007669"/>
    <property type="project" value="UniProtKB-KW"/>
</dbReference>
<dbReference type="Gene3D" id="3.40.140.10">
    <property type="entry name" value="Cytidine Deaminase, domain 2"/>
    <property type="match status" value="1"/>
</dbReference>
<evidence type="ECO:0000256" key="6">
    <source>
        <dbReference type="RuleBase" id="RU003797"/>
    </source>
</evidence>
<dbReference type="InterPro" id="IPR010994">
    <property type="entry name" value="RuvA_2-like"/>
</dbReference>
<dbReference type="eggNOG" id="COG2003">
    <property type="taxonomic scope" value="Bacteria"/>
</dbReference>
<accession>S7TGU8</accession>
<evidence type="ECO:0000256" key="5">
    <source>
        <dbReference type="ARBA" id="ARBA00023049"/>
    </source>
</evidence>
<evidence type="ECO:0000313" key="8">
    <source>
        <dbReference type="EMBL" id="EPR35820.1"/>
    </source>
</evidence>
<dbReference type="PATRIC" id="fig|1121405.3.peg.3225"/>
<dbReference type="InterPro" id="IPR037518">
    <property type="entry name" value="MPN"/>
</dbReference>
<dbReference type="SUPFAM" id="SSF47781">
    <property type="entry name" value="RuvA domain 2-like"/>
    <property type="match status" value="1"/>
</dbReference>
<dbReference type="InterPro" id="IPR046778">
    <property type="entry name" value="UPF0758_N"/>
</dbReference>
<keyword evidence="9" id="KW-1185">Reference proteome</keyword>
<name>S7TGU8_DESML</name>
<dbReference type="STRING" id="897.B2D07_15275"/>
<comment type="caution">
    <text evidence="8">The sequence shown here is derived from an EMBL/GenBank/DDBJ whole genome shotgun (WGS) entry which is preliminary data.</text>
</comment>
<dbReference type="EMBL" id="ATHJ01000105">
    <property type="protein sequence ID" value="EPR35820.1"/>
    <property type="molecule type" value="Genomic_DNA"/>
</dbReference>
<dbReference type="PROSITE" id="PS50249">
    <property type="entry name" value="MPN"/>
    <property type="match status" value="1"/>
</dbReference>
<keyword evidence="4" id="KW-0862">Zinc</keyword>
<sequence length="240" mass="27460">MAERKTHKGDGHRRRLRERFLNSGLSGFHDYEVIELLLTLATPRRDCKEIAKAALKRFKTLQGVLEASPGELCEIDGLGPVNIFGIRLIKEVADRFLKERMLGKDPIRNAREVFDYLYYNMKDKHRERFKVIYLDVRNQILAAETLFEGTLTSGAVYPREVVQQALTHRAAALIFAHNHPSGDPKPSPEDVAITRQLLFACKVVGITVHEHLVIGDNRYFSFADEGYIADMNREFERYGA</sequence>
<keyword evidence="5" id="KW-0482">Metalloprotease</keyword>
<keyword evidence="3" id="KW-0378">Hydrolase</keyword>
<feature type="domain" description="MPN" evidence="7">
    <location>
        <begin position="106"/>
        <end position="228"/>
    </location>
</feature>
<dbReference type="OrthoDB" id="9804482at2"/>
<evidence type="ECO:0000259" key="7">
    <source>
        <dbReference type="PROSITE" id="PS50249"/>
    </source>
</evidence>
<dbReference type="RefSeq" id="WP_020877636.1">
    <property type="nucleotide sequence ID" value="NZ_ATHJ01000105.1"/>
</dbReference>